<proteinExistence type="predicted"/>
<organism evidence="2 3">
    <name type="scientific">Dioszegia hungarica</name>
    <dbReference type="NCBI Taxonomy" id="4972"/>
    <lineage>
        <taxon>Eukaryota</taxon>
        <taxon>Fungi</taxon>
        <taxon>Dikarya</taxon>
        <taxon>Basidiomycota</taxon>
        <taxon>Agaricomycotina</taxon>
        <taxon>Tremellomycetes</taxon>
        <taxon>Tremellales</taxon>
        <taxon>Bulleribasidiaceae</taxon>
        <taxon>Dioszegia</taxon>
    </lineage>
</organism>
<dbReference type="Pfam" id="PF00134">
    <property type="entry name" value="Cyclin_N"/>
    <property type="match status" value="1"/>
</dbReference>
<accession>A0AA38LVI4</accession>
<dbReference type="InterPro" id="IPR043198">
    <property type="entry name" value="Cyclin/Ssn8"/>
</dbReference>
<dbReference type="SUPFAM" id="SSF47954">
    <property type="entry name" value="Cyclin-like"/>
    <property type="match status" value="2"/>
</dbReference>
<dbReference type="PANTHER" id="PTHR10026">
    <property type="entry name" value="CYCLIN"/>
    <property type="match status" value="1"/>
</dbReference>
<keyword evidence="2" id="KW-0418">Kinase</keyword>
<dbReference type="GO" id="GO:0006357">
    <property type="term" value="P:regulation of transcription by RNA polymerase II"/>
    <property type="evidence" value="ECO:0007669"/>
    <property type="project" value="InterPro"/>
</dbReference>
<dbReference type="PIRSF" id="PIRSF036580">
    <property type="entry name" value="Cyclin_L"/>
    <property type="match status" value="1"/>
</dbReference>
<gene>
    <name evidence="2" type="ORF">MKK02DRAFT_24298</name>
</gene>
<sequence length="342" mass="38686">MSRQPHPLVTLAQLVNTPSAQDGIPKEVEDDLRVVGCMMIQEAGIMLDLPQSTMAIAQVIFHRFFFVSSMCSFGIQDISISSLYLSTKLNETPIRLRDLINTYMFLAARTEHLLSFPADKALPIDSPGPSSMRYSMGMDGKGKGKERAREKVFEGMVWEVPGFHDEVFWDWKDSIVGNEMQILKRLGFNMQVDLPYNHAINYLKILDLVFEPNVAQTTWSILNDLLLSPVYAIHPAYVLACASILLTTRLLRIPLPSEWYLLFDVELDDILGVAGWAMRLWHDWGIGPVVGGKDGEGQAGRREKENRWRRGWVLGQGKRAVRRWVGERERAAREDVGQAAAL</sequence>
<dbReference type="GO" id="GO:0016538">
    <property type="term" value="F:cyclin-dependent protein serine/threonine kinase regulator activity"/>
    <property type="evidence" value="ECO:0007669"/>
    <property type="project" value="InterPro"/>
</dbReference>
<keyword evidence="3" id="KW-1185">Reference proteome</keyword>
<keyword evidence="2" id="KW-0808">Transferase</keyword>
<dbReference type="AlphaFoldDB" id="A0AA38LVI4"/>
<protein>
    <submittedName>
        <fullName evidence="2">Cyclin-dependent protein kinase regulator</fullName>
    </submittedName>
</protein>
<name>A0AA38LVI4_9TREE</name>
<evidence type="ECO:0000259" key="1">
    <source>
        <dbReference type="Pfam" id="PF00134"/>
    </source>
</evidence>
<dbReference type="GeneID" id="77726073"/>
<dbReference type="GO" id="GO:0016301">
    <property type="term" value="F:kinase activity"/>
    <property type="evidence" value="ECO:0007669"/>
    <property type="project" value="UniProtKB-KW"/>
</dbReference>
<dbReference type="RefSeq" id="XP_052947142.1">
    <property type="nucleotide sequence ID" value="XM_053086872.1"/>
</dbReference>
<reference evidence="2" key="1">
    <citation type="journal article" date="2022" name="G3 (Bethesda)">
        <title>High quality genome of the basidiomycete yeast Dioszegia hungarica PDD-24b-2 isolated from cloud water.</title>
        <authorList>
            <person name="Jarrige D."/>
            <person name="Haridas S."/>
            <person name="Bleykasten-Grosshans C."/>
            <person name="Joly M."/>
            <person name="Nadalig T."/>
            <person name="Sancelme M."/>
            <person name="Vuilleumier S."/>
            <person name="Grigoriev I.V."/>
            <person name="Amato P."/>
            <person name="Bringel F."/>
        </authorList>
    </citation>
    <scope>NUCLEOTIDE SEQUENCE</scope>
    <source>
        <strain evidence="2">PDD-24b-2</strain>
    </source>
</reference>
<feature type="domain" description="Cyclin N-terminal" evidence="1">
    <location>
        <begin position="26"/>
        <end position="101"/>
    </location>
</feature>
<dbReference type="InterPro" id="IPR006671">
    <property type="entry name" value="Cyclin_N"/>
</dbReference>
<dbReference type="EMBL" id="JAKWFO010000004">
    <property type="protein sequence ID" value="KAI9637365.1"/>
    <property type="molecule type" value="Genomic_DNA"/>
</dbReference>
<comment type="caution">
    <text evidence="2">The sequence shown here is derived from an EMBL/GenBank/DDBJ whole genome shotgun (WGS) entry which is preliminary data.</text>
</comment>
<dbReference type="InterPro" id="IPR036915">
    <property type="entry name" value="Cyclin-like_sf"/>
</dbReference>
<evidence type="ECO:0000313" key="3">
    <source>
        <dbReference type="Proteomes" id="UP001164286"/>
    </source>
</evidence>
<dbReference type="Proteomes" id="UP001164286">
    <property type="component" value="Unassembled WGS sequence"/>
</dbReference>
<evidence type="ECO:0000313" key="2">
    <source>
        <dbReference type="EMBL" id="KAI9637365.1"/>
    </source>
</evidence>
<dbReference type="Gene3D" id="1.10.472.10">
    <property type="entry name" value="Cyclin-like"/>
    <property type="match status" value="2"/>
</dbReference>